<dbReference type="Pfam" id="PF12895">
    <property type="entry name" value="ANAPC3"/>
    <property type="match status" value="1"/>
</dbReference>
<protein>
    <submittedName>
        <fullName evidence="2">Translation initiation factor eIF-2B epsilon subunit, GEF</fullName>
    </submittedName>
</protein>
<dbReference type="Proteomes" id="UP001498421">
    <property type="component" value="Unassembled WGS sequence"/>
</dbReference>
<proteinExistence type="predicted"/>
<keyword evidence="2" id="KW-0648">Protein biosynthesis</keyword>
<sequence>MEETGLRVAYRQLDNDLNENALFLLNRLHALEPDNASWMHLRSLCCLRLGRFAAACDYSREKGISGDQSVPKRFIPDAASVHRLLGKLHKANGDLKSAVSCFVAALEIDPFTWDIFADLCDCG</sequence>
<keyword evidence="1" id="KW-0802">TPR repeat</keyword>
<keyword evidence="3" id="KW-1185">Reference proteome</keyword>
<dbReference type="Pfam" id="PF13181">
    <property type="entry name" value="TPR_8"/>
    <property type="match status" value="1"/>
</dbReference>
<name>A0ABR1I929_9HYPO</name>
<dbReference type="PROSITE" id="PS50005">
    <property type="entry name" value="TPR"/>
    <property type="match status" value="1"/>
</dbReference>
<dbReference type="Gene3D" id="1.25.40.10">
    <property type="entry name" value="Tetratricopeptide repeat domain"/>
    <property type="match status" value="2"/>
</dbReference>
<dbReference type="SUPFAM" id="SSF48452">
    <property type="entry name" value="TPR-like"/>
    <property type="match status" value="1"/>
</dbReference>
<comment type="caution">
    <text evidence="2">The sequence shown here is derived from an EMBL/GenBank/DDBJ whole genome shotgun (WGS) entry which is preliminary data.</text>
</comment>
<evidence type="ECO:0000256" key="1">
    <source>
        <dbReference type="PROSITE-ProRule" id="PRU00339"/>
    </source>
</evidence>
<dbReference type="InterPro" id="IPR019734">
    <property type="entry name" value="TPR_rpt"/>
</dbReference>
<dbReference type="InterPro" id="IPR011990">
    <property type="entry name" value="TPR-like_helical_dom_sf"/>
</dbReference>
<reference evidence="2 3" key="1">
    <citation type="journal article" date="2025" name="Microbiol. Resour. Announc.">
        <title>Draft genome sequences for Neonectria magnoliae and Neonectria punicea, canker pathogens of Liriodendron tulipifera and Acer saccharum in West Virginia.</title>
        <authorList>
            <person name="Petronek H.M."/>
            <person name="Kasson M.T."/>
            <person name="Metheny A.M."/>
            <person name="Stauder C.M."/>
            <person name="Lovett B."/>
            <person name="Lynch S.C."/>
            <person name="Garnas J.R."/>
            <person name="Kasson L.R."/>
            <person name="Stajich J.E."/>
        </authorList>
    </citation>
    <scope>NUCLEOTIDE SEQUENCE [LARGE SCALE GENOMIC DNA]</scope>
    <source>
        <strain evidence="2 3">NRRL 64651</strain>
    </source>
</reference>
<accession>A0ABR1I929</accession>
<dbReference type="GO" id="GO:0003743">
    <property type="term" value="F:translation initiation factor activity"/>
    <property type="evidence" value="ECO:0007669"/>
    <property type="project" value="UniProtKB-KW"/>
</dbReference>
<keyword evidence="2" id="KW-0396">Initiation factor</keyword>
<feature type="repeat" description="TPR" evidence="1">
    <location>
        <begin position="79"/>
        <end position="112"/>
    </location>
</feature>
<evidence type="ECO:0000313" key="2">
    <source>
        <dbReference type="EMBL" id="KAK7429734.1"/>
    </source>
</evidence>
<gene>
    <name evidence="2" type="primary">GCD6_1</name>
    <name evidence="2" type="ORF">QQZ08_003760</name>
</gene>
<organism evidence="2 3">
    <name type="scientific">Neonectria magnoliae</name>
    <dbReference type="NCBI Taxonomy" id="2732573"/>
    <lineage>
        <taxon>Eukaryota</taxon>
        <taxon>Fungi</taxon>
        <taxon>Dikarya</taxon>
        <taxon>Ascomycota</taxon>
        <taxon>Pezizomycotina</taxon>
        <taxon>Sordariomycetes</taxon>
        <taxon>Hypocreomycetidae</taxon>
        <taxon>Hypocreales</taxon>
        <taxon>Nectriaceae</taxon>
        <taxon>Neonectria</taxon>
    </lineage>
</organism>
<evidence type="ECO:0000313" key="3">
    <source>
        <dbReference type="Proteomes" id="UP001498421"/>
    </source>
</evidence>
<dbReference type="EMBL" id="JAZAVK010000026">
    <property type="protein sequence ID" value="KAK7429734.1"/>
    <property type="molecule type" value="Genomic_DNA"/>
</dbReference>